<evidence type="ECO:0008006" key="4">
    <source>
        <dbReference type="Google" id="ProtNLM"/>
    </source>
</evidence>
<name>A0A7G6SM86_9HYPH</name>
<dbReference type="EMBL" id="CP050296">
    <property type="protein sequence ID" value="QND55618.1"/>
    <property type="molecule type" value="Genomic_DNA"/>
</dbReference>
<keyword evidence="1" id="KW-0732">Signal</keyword>
<protein>
    <recommendedName>
        <fullName evidence="4">DUF1795 domain-containing protein</fullName>
    </recommendedName>
</protein>
<feature type="chain" id="PRO_5028833559" description="DUF1795 domain-containing protein" evidence="1">
    <location>
        <begin position="21"/>
        <end position="177"/>
    </location>
</feature>
<evidence type="ECO:0000256" key="1">
    <source>
        <dbReference type="SAM" id="SignalP"/>
    </source>
</evidence>
<proteinExistence type="predicted"/>
<sequence length="177" mass="19263">MLRLPTVLLLVVASVVPVSAAEISEPTHGVTLTYQDALWSAAIEDQDIDLKCKSDACGGESGECEVMLTMNNAALTSRQFFDAYQKEFTDNLVEEFDKLGVDPVVVDPPTNFMEGGVIVSISSIRYDESGTPTRAWAAAQEARFGAVTLTCYGSEDKYQTAEMAWLALVKDITIPKQ</sequence>
<evidence type="ECO:0000313" key="3">
    <source>
        <dbReference type="Proteomes" id="UP000515465"/>
    </source>
</evidence>
<dbReference type="RefSeq" id="WP_183461114.1">
    <property type="nucleotide sequence ID" value="NZ_CP050296.1"/>
</dbReference>
<feature type="signal peptide" evidence="1">
    <location>
        <begin position="1"/>
        <end position="20"/>
    </location>
</feature>
<organism evidence="2 3">
    <name type="scientific">Mesorhizobium huakuii</name>
    <dbReference type="NCBI Taxonomy" id="28104"/>
    <lineage>
        <taxon>Bacteria</taxon>
        <taxon>Pseudomonadati</taxon>
        <taxon>Pseudomonadota</taxon>
        <taxon>Alphaproteobacteria</taxon>
        <taxon>Hyphomicrobiales</taxon>
        <taxon>Phyllobacteriaceae</taxon>
        <taxon>Mesorhizobium</taxon>
    </lineage>
</organism>
<reference evidence="3" key="1">
    <citation type="journal article" date="2020" name="Mol. Plant Microbe">
        <title>Rhizobial microsymbionts of the narrowly endemic Oxytropis species growing in Kamchatka are characterized by significant genetic diversity and possess a set of genes that are associated with T3SS and T6SS secretion systems and can affect the development of symbiosis.</title>
        <authorList>
            <person name="Safronova V."/>
            <person name="Guro P."/>
            <person name="Sazanova A."/>
            <person name="Kuznetsova I."/>
            <person name="Belimov A."/>
            <person name="Yakubov V."/>
            <person name="Chirak E."/>
            <person name="Afonin A."/>
            <person name="Gogolev Y."/>
            <person name="Andronov E."/>
            <person name="Tikhonovich I."/>
        </authorList>
    </citation>
    <scope>NUCLEOTIDE SEQUENCE [LARGE SCALE GENOMIC DNA]</scope>
    <source>
        <strain evidence="3">583</strain>
    </source>
</reference>
<dbReference type="AlphaFoldDB" id="A0A7G6SM86"/>
<dbReference type="Proteomes" id="UP000515465">
    <property type="component" value="Chromosome"/>
</dbReference>
<accession>A0A7G6SM86</accession>
<evidence type="ECO:0000313" key="2">
    <source>
        <dbReference type="EMBL" id="QND55618.1"/>
    </source>
</evidence>
<gene>
    <name evidence="2" type="ORF">HB778_02210</name>
</gene>